<keyword evidence="2" id="KW-1185">Reference proteome</keyword>
<gene>
    <name evidence="1" type="ORF">MTBPR1_90028</name>
</gene>
<evidence type="ECO:0000313" key="2">
    <source>
        <dbReference type="Proteomes" id="UP000231658"/>
    </source>
</evidence>
<proteinExistence type="predicted"/>
<evidence type="ECO:0000313" key="1">
    <source>
        <dbReference type="EMBL" id="SCA58181.1"/>
    </source>
</evidence>
<organism evidence="1 2">
    <name type="scientific">Candidatus Terasakiella magnetica</name>
    <dbReference type="NCBI Taxonomy" id="1867952"/>
    <lineage>
        <taxon>Bacteria</taxon>
        <taxon>Pseudomonadati</taxon>
        <taxon>Pseudomonadota</taxon>
        <taxon>Alphaproteobacteria</taxon>
        <taxon>Rhodospirillales</taxon>
        <taxon>Terasakiellaceae</taxon>
        <taxon>Terasakiella</taxon>
    </lineage>
</organism>
<name>A0A1C3RLP0_9PROT</name>
<dbReference type="PANTHER" id="PTHR46656:SF3">
    <property type="entry name" value="PUTATIVE-RELATED"/>
    <property type="match status" value="1"/>
</dbReference>
<protein>
    <recommendedName>
        <fullName evidence="3">Glycosyltransferase</fullName>
    </recommendedName>
</protein>
<dbReference type="EMBL" id="FLYE01000048">
    <property type="protein sequence ID" value="SCA58181.1"/>
    <property type="molecule type" value="Genomic_DNA"/>
</dbReference>
<accession>A0A1C3RLP0</accession>
<dbReference type="PANTHER" id="PTHR46656">
    <property type="entry name" value="PUTATIVE-RELATED"/>
    <property type="match status" value="1"/>
</dbReference>
<reference evidence="1 2" key="1">
    <citation type="submission" date="2016-07" db="EMBL/GenBank/DDBJ databases">
        <authorList>
            <person name="Lefevre C.T."/>
        </authorList>
    </citation>
    <scope>NUCLEOTIDE SEQUENCE [LARGE SCALE GENOMIC DNA]</scope>
    <source>
        <strain evidence="1">PR1</strain>
    </source>
</reference>
<dbReference type="STRING" id="1867952.MTBPR1_90028"/>
<dbReference type="Gene3D" id="3.40.50.2000">
    <property type="entry name" value="Glycogen Phosphorylase B"/>
    <property type="match status" value="1"/>
</dbReference>
<dbReference type="Proteomes" id="UP000231658">
    <property type="component" value="Unassembled WGS sequence"/>
</dbReference>
<evidence type="ECO:0008006" key="3">
    <source>
        <dbReference type="Google" id="ProtNLM"/>
    </source>
</evidence>
<dbReference type="SUPFAM" id="SSF53756">
    <property type="entry name" value="UDP-Glycosyltransferase/glycogen phosphorylase"/>
    <property type="match status" value="1"/>
</dbReference>
<dbReference type="AlphaFoldDB" id="A0A1C3RLP0"/>
<sequence>MNPYVITWGVSDKHGWGLIGVHLSLHLMKLGRNPLLVTPAVDISRPEYAEKIMPLNSSVQMFQDAFASAPNQKVMSDQMDVLHGTGNDFMETEEGRRTWGKRNICMTFFEEQLMDEANMARANRFDGIVTGSTYNYELLKNAGLDHVYLSFQGIDPYELVPKKASGRFGDKFVVFSGGKLEYRKGQDLVVKAFKIFHERHPDSLLLTNWVNFWPEVARGVNESCTLEVDLNPDLGPDYMTQWAVANGIPSEAFVDLGVMKRASLSQLFADVDVALFPNRCEGGTNLVCNETMFCRVPTILSANTGHLDMMPEDKDVCIALKKQTALDEQGGKRMGWMESDIEEMVEALEYAYQNREETQKMARRAASFVGRERTWQGFAKDCVAIFDKI</sequence>